<evidence type="ECO:0000259" key="1">
    <source>
        <dbReference type="Pfam" id="PF05598"/>
    </source>
</evidence>
<dbReference type="AlphaFoldDB" id="A0A0M0H6U7"/>
<feature type="domain" description="Transposase InsH N-terminal" evidence="1">
    <location>
        <begin position="16"/>
        <end position="90"/>
    </location>
</feature>
<comment type="caution">
    <text evidence="2">The sequence shown here is derived from an EMBL/GenBank/DDBJ whole genome shotgun (WGS) entry which is preliminary data.</text>
</comment>
<dbReference type="EMBL" id="LGUG01000004">
    <property type="protein sequence ID" value="KON97819.1"/>
    <property type="molecule type" value="Genomic_DNA"/>
</dbReference>
<keyword evidence="3" id="KW-1185">Reference proteome</keyword>
<name>A0A0M0H6U7_ANEMI</name>
<reference evidence="2 3" key="1">
    <citation type="submission" date="2015-07" db="EMBL/GenBank/DDBJ databases">
        <title>Fjat-14205 dsm 2895.</title>
        <authorList>
            <person name="Liu B."/>
            <person name="Wang J."/>
            <person name="Zhu Y."/>
            <person name="Liu G."/>
            <person name="Chen Q."/>
            <person name="Chen Z."/>
            <person name="Lan J."/>
            <person name="Che J."/>
            <person name="Ge C."/>
            <person name="Shi H."/>
            <person name="Pan Z."/>
            <person name="Liu X."/>
        </authorList>
    </citation>
    <scope>NUCLEOTIDE SEQUENCE [LARGE SCALE GENOMIC DNA]</scope>
    <source>
        <strain evidence="2 3">DSM 2895</strain>
    </source>
</reference>
<feature type="non-terminal residue" evidence="2">
    <location>
        <position position="92"/>
    </location>
</feature>
<dbReference type="Proteomes" id="UP000037269">
    <property type="component" value="Unassembled WGS sequence"/>
</dbReference>
<evidence type="ECO:0000313" key="3">
    <source>
        <dbReference type="Proteomes" id="UP000037269"/>
    </source>
</evidence>
<protein>
    <submittedName>
        <fullName evidence="2">Transposase</fullName>
    </submittedName>
</protein>
<dbReference type="PANTHER" id="PTHR33408">
    <property type="entry name" value="TRANSPOSASE"/>
    <property type="match status" value="1"/>
</dbReference>
<sequence length="92" mass="10876">MYTHYTTRQLVLPMDIEILIPDHHLCRIVDATVEKIDPRLFIPLHPGGGRPPYPPKMMLKMILYAYTNRIYSSRQIAKQLGENIYFMWLSEN</sequence>
<accession>A0A0M0H6U7</accession>
<evidence type="ECO:0000313" key="2">
    <source>
        <dbReference type="EMBL" id="KON97819.1"/>
    </source>
</evidence>
<dbReference type="Pfam" id="PF05598">
    <property type="entry name" value="DUF772"/>
    <property type="match status" value="1"/>
</dbReference>
<gene>
    <name evidence="2" type="ORF">AF333_22675</name>
</gene>
<dbReference type="PANTHER" id="PTHR33408:SF2">
    <property type="entry name" value="TRANSPOSASE DDE DOMAIN-CONTAINING PROTEIN"/>
    <property type="match status" value="1"/>
</dbReference>
<proteinExistence type="predicted"/>
<dbReference type="InterPro" id="IPR008490">
    <property type="entry name" value="Transposase_InsH_N"/>
</dbReference>
<organism evidence="2 3">
    <name type="scientific">Aneurinibacillus migulanus</name>
    <name type="common">Bacillus migulanus</name>
    <dbReference type="NCBI Taxonomy" id="47500"/>
    <lineage>
        <taxon>Bacteria</taxon>
        <taxon>Bacillati</taxon>
        <taxon>Bacillota</taxon>
        <taxon>Bacilli</taxon>
        <taxon>Bacillales</taxon>
        <taxon>Paenibacillaceae</taxon>
        <taxon>Aneurinibacillus group</taxon>
        <taxon>Aneurinibacillus</taxon>
    </lineage>
</organism>